<organism evidence="5 6">
    <name type="scientific">Abeliophyllum distichum</name>
    <dbReference type="NCBI Taxonomy" id="126358"/>
    <lineage>
        <taxon>Eukaryota</taxon>
        <taxon>Viridiplantae</taxon>
        <taxon>Streptophyta</taxon>
        <taxon>Embryophyta</taxon>
        <taxon>Tracheophyta</taxon>
        <taxon>Spermatophyta</taxon>
        <taxon>Magnoliopsida</taxon>
        <taxon>eudicotyledons</taxon>
        <taxon>Gunneridae</taxon>
        <taxon>Pentapetalae</taxon>
        <taxon>asterids</taxon>
        <taxon>lamiids</taxon>
        <taxon>Lamiales</taxon>
        <taxon>Oleaceae</taxon>
        <taxon>Forsythieae</taxon>
        <taxon>Abeliophyllum</taxon>
    </lineage>
</organism>
<evidence type="ECO:0000256" key="1">
    <source>
        <dbReference type="ARBA" id="ARBA00004370"/>
    </source>
</evidence>
<feature type="compositionally biased region" description="Polar residues" evidence="3">
    <location>
        <begin position="77"/>
        <end position="87"/>
    </location>
</feature>
<feature type="region of interest" description="Disordered" evidence="3">
    <location>
        <begin position="1"/>
        <end position="22"/>
    </location>
</feature>
<dbReference type="PANTHER" id="PTHR31415:SF173">
    <property type="entry name" value="PROTEIN, PUTATIVE-RELATED"/>
    <property type="match status" value="1"/>
</dbReference>
<dbReference type="EMBL" id="JBFOLK010000010">
    <property type="protein sequence ID" value="KAL2479599.1"/>
    <property type="molecule type" value="Genomic_DNA"/>
</dbReference>
<evidence type="ECO:0000256" key="3">
    <source>
        <dbReference type="SAM" id="MobiDB-lite"/>
    </source>
</evidence>
<feature type="transmembrane region" description="Helical" evidence="4">
    <location>
        <begin position="104"/>
        <end position="123"/>
    </location>
</feature>
<gene>
    <name evidence="5" type="ORF">Adt_32565</name>
</gene>
<dbReference type="Proteomes" id="UP001604336">
    <property type="component" value="Unassembled WGS sequence"/>
</dbReference>
<evidence type="ECO:0000313" key="5">
    <source>
        <dbReference type="EMBL" id="KAL2479599.1"/>
    </source>
</evidence>
<evidence type="ECO:0000256" key="2">
    <source>
        <dbReference type="ARBA" id="ARBA00023136"/>
    </source>
</evidence>
<comment type="subcellular location">
    <subcellularLocation>
        <location evidence="1">Membrane</location>
    </subcellularLocation>
</comment>
<name>A0ABD1QTR7_9LAMI</name>
<keyword evidence="6" id="KW-1185">Reference proteome</keyword>
<keyword evidence="4" id="KW-0812">Transmembrane</keyword>
<dbReference type="AlphaFoldDB" id="A0ABD1QTR7"/>
<protein>
    <submittedName>
        <fullName evidence="5">LEA 2 domain-containing protein</fullName>
    </submittedName>
</protein>
<dbReference type="PANTHER" id="PTHR31415">
    <property type="entry name" value="OS05G0367900 PROTEIN"/>
    <property type="match status" value="1"/>
</dbReference>
<accession>A0ABD1QTR7</accession>
<keyword evidence="2 4" id="KW-0472">Membrane</keyword>
<evidence type="ECO:0000256" key="4">
    <source>
        <dbReference type="SAM" id="Phobius"/>
    </source>
</evidence>
<dbReference type="InterPro" id="IPR044839">
    <property type="entry name" value="NDR1-like"/>
</dbReference>
<comment type="caution">
    <text evidence="5">The sequence shown here is derived from an EMBL/GenBank/DDBJ whole genome shotgun (WGS) entry which is preliminary data.</text>
</comment>
<feature type="region of interest" description="Disordered" evidence="3">
    <location>
        <begin position="55"/>
        <end position="87"/>
    </location>
</feature>
<proteinExistence type="predicted"/>
<sequence>MSVSVAIDDKNRPQKPSHGVPPYVLANPTVPPYVLAHPTAPPYVLAHPTAPPYVLAHPTAPPPRTTRYSGSRGDTGPRTSATGIPQVDATTGNTRLKGRTAVKCFLIVFMLTIIIVILFRPLASPKYKVDSISISLYNGSYSTNLIVKWNISISVTNPNMFNKAVYNDLSLSIFYQNGYVSGFSIPPFHQGCRSRTFLNTSANALLQYDDNPLTSAIIKDWTKGVMEFDVKLRADLKNSYFFWCCPIHDYNILLCKNLKIHFLSNATQGAMLSGSQICVYDMIDSWFRGGTGPRSTGVPLGAATGNANPNARRINMLWISAAISFSTLSASFFKQYFVKYKCGVPMPCISMMVIALQASMAKDWEAGLQVEFDVKLRDNFQYSCFSIGQTSNLRRF</sequence>
<evidence type="ECO:0000313" key="6">
    <source>
        <dbReference type="Proteomes" id="UP001604336"/>
    </source>
</evidence>
<dbReference type="GO" id="GO:0016020">
    <property type="term" value="C:membrane"/>
    <property type="evidence" value="ECO:0007669"/>
    <property type="project" value="UniProtKB-SubCell"/>
</dbReference>
<keyword evidence="4" id="KW-1133">Transmembrane helix</keyword>
<reference evidence="6" key="1">
    <citation type="submission" date="2024-07" db="EMBL/GenBank/DDBJ databases">
        <title>Two chromosome-level genome assemblies of Korean endemic species Abeliophyllum distichum and Forsythia ovata (Oleaceae).</title>
        <authorList>
            <person name="Jang H."/>
        </authorList>
    </citation>
    <scope>NUCLEOTIDE SEQUENCE [LARGE SCALE GENOMIC DNA]</scope>
</reference>